<proteinExistence type="predicted"/>
<accession>A0A2N9ESY6</accession>
<dbReference type="PANTHER" id="PTHR33437">
    <property type="entry name" value="OS06G0361200 PROTEIN"/>
    <property type="match status" value="1"/>
</dbReference>
<feature type="compositionally biased region" description="Polar residues" evidence="1">
    <location>
        <begin position="16"/>
        <end position="38"/>
    </location>
</feature>
<evidence type="ECO:0000256" key="1">
    <source>
        <dbReference type="SAM" id="MobiDB-lite"/>
    </source>
</evidence>
<dbReference type="EMBL" id="OIVN01000302">
    <property type="protein sequence ID" value="SPC77952.1"/>
    <property type="molecule type" value="Genomic_DNA"/>
</dbReference>
<dbReference type="PANTHER" id="PTHR33437:SF2">
    <property type="entry name" value="OS06G0361200 PROTEIN"/>
    <property type="match status" value="1"/>
</dbReference>
<sequence>MPDSMASRKTHIPKTTIKSVGGSSLGSPQGATSSAFSEDSSRVVAMSAMMTETAIVDERIVAMKCAISKLTKTMEEKDVQITTLMNKLEVHNHGESSNGPIYQPRIENWEQMEREFLNRIYNTRRTVSMMELTNTKQWKDEPVIELHQPMASSLVPSKNLLPEHMTWNLAWLIGEKRSLPIAEHRRERKDVKKGDKSSKPMIKESMAITTEPVRIFAKEKKEERMRGPSQERERRRLMLERDGREDIPISRL</sequence>
<evidence type="ECO:0008006" key="3">
    <source>
        <dbReference type="Google" id="ProtNLM"/>
    </source>
</evidence>
<evidence type="ECO:0000313" key="2">
    <source>
        <dbReference type="EMBL" id="SPC77952.1"/>
    </source>
</evidence>
<name>A0A2N9ESY6_FAGSY</name>
<organism evidence="2">
    <name type="scientific">Fagus sylvatica</name>
    <name type="common">Beechnut</name>
    <dbReference type="NCBI Taxonomy" id="28930"/>
    <lineage>
        <taxon>Eukaryota</taxon>
        <taxon>Viridiplantae</taxon>
        <taxon>Streptophyta</taxon>
        <taxon>Embryophyta</taxon>
        <taxon>Tracheophyta</taxon>
        <taxon>Spermatophyta</taxon>
        <taxon>Magnoliopsida</taxon>
        <taxon>eudicotyledons</taxon>
        <taxon>Gunneridae</taxon>
        <taxon>Pentapetalae</taxon>
        <taxon>rosids</taxon>
        <taxon>fabids</taxon>
        <taxon>Fagales</taxon>
        <taxon>Fagaceae</taxon>
        <taxon>Fagus</taxon>
    </lineage>
</organism>
<feature type="region of interest" description="Disordered" evidence="1">
    <location>
        <begin position="1"/>
        <end position="39"/>
    </location>
</feature>
<reference evidence="2" key="1">
    <citation type="submission" date="2018-02" db="EMBL/GenBank/DDBJ databases">
        <authorList>
            <person name="Cohen D.B."/>
            <person name="Kent A.D."/>
        </authorList>
    </citation>
    <scope>NUCLEOTIDE SEQUENCE</scope>
</reference>
<protein>
    <recommendedName>
        <fullName evidence="3">Ty3-gypsy retrotransposon protein</fullName>
    </recommendedName>
</protein>
<dbReference type="AlphaFoldDB" id="A0A2N9ESY6"/>
<feature type="region of interest" description="Disordered" evidence="1">
    <location>
        <begin position="218"/>
        <end position="252"/>
    </location>
</feature>
<gene>
    <name evidence="2" type="ORF">FSB_LOCUS5834</name>
</gene>